<name>A0A9P7D3P1_9AGAM</name>
<dbReference type="SFLD" id="SFLDS00005">
    <property type="entry name" value="Isoprenoid_Synthase_Type_I"/>
    <property type="match status" value="1"/>
</dbReference>
<evidence type="ECO:0000256" key="1">
    <source>
        <dbReference type="ARBA" id="ARBA00001946"/>
    </source>
</evidence>
<dbReference type="GO" id="GO:0008299">
    <property type="term" value="P:isoprenoid biosynthetic process"/>
    <property type="evidence" value="ECO:0007669"/>
    <property type="project" value="UniProtKB-ARBA"/>
</dbReference>
<dbReference type="SFLD" id="SFLDG01020">
    <property type="entry name" value="Terpene_Cyclase_Like_2"/>
    <property type="match status" value="1"/>
</dbReference>
<evidence type="ECO:0000256" key="2">
    <source>
        <dbReference type="ARBA" id="ARBA00006333"/>
    </source>
</evidence>
<keyword evidence="4 6" id="KW-0460">Magnesium</keyword>
<dbReference type="OrthoDB" id="6486656at2759"/>
<organism evidence="7 8">
    <name type="scientific">Suillus placidus</name>
    <dbReference type="NCBI Taxonomy" id="48579"/>
    <lineage>
        <taxon>Eukaryota</taxon>
        <taxon>Fungi</taxon>
        <taxon>Dikarya</taxon>
        <taxon>Basidiomycota</taxon>
        <taxon>Agaricomycotina</taxon>
        <taxon>Agaricomycetes</taxon>
        <taxon>Agaricomycetidae</taxon>
        <taxon>Boletales</taxon>
        <taxon>Suillineae</taxon>
        <taxon>Suillaceae</taxon>
        <taxon>Suillus</taxon>
    </lineage>
</organism>
<dbReference type="PANTHER" id="PTHR35201:SF4">
    <property type="entry name" value="BETA-PINACENE SYNTHASE-RELATED"/>
    <property type="match status" value="1"/>
</dbReference>
<comment type="caution">
    <text evidence="7">The sequence shown here is derived from an EMBL/GenBank/DDBJ whole genome shotgun (WGS) entry which is preliminary data.</text>
</comment>
<evidence type="ECO:0000256" key="3">
    <source>
        <dbReference type="ARBA" id="ARBA00022723"/>
    </source>
</evidence>
<comment type="similarity">
    <text evidence="2 6">Belongs to the terpene synthase family.</text>
</comment>
<keyword evidence="5 6" id="KW-0456">Lyase</keyword>
<dbReference type="GO" id="GO:0010333">
    <property type="term" value="F:terpene synthase activity"/>
    <property type="evidence" value="ECO:0007669"/>
    <property type="project" value="InterPro"/>
</dbReference>
<dbReference type="EC" id="4.2.3.-" evidence="6"/>
<keyword evidence="3 6" id="KW-0479">Metal-binding</keyword>
<dbReference type="InterPro" id="IPR008949">
    <property type="entry name" value="Isoprenoid_synthase_dom_sf"/>
</dbReference>
<evidence type="ECO:0000313" key="8">
    <source>
        <dbReference type="Proteomes" id="UP000714275"/>
    </source>
</evidence>
<gene>
    <name evidence="7" type="ORF">EV702DRAFT_202324</name>
</gene>
<dbReference type="AlphaFoldDB" id="A0A9P7D3P1"/>
<dbReference type="GO" id="GO:0046872">
    <property type="term" value="F:metal ion binding"/>
    <property type="evidence" value="ECO:0007669"/>
    <property type="project" value="UniProtKB-KW"/>
</dbReference>
<sequence>MQRYESLPPQFYLQDLAAITGRVCELRVNPYQAEADRAARSWFNQISVYDDRKKSKFLNYGKFDLFATLSFPDADCMHLETCIMFFFWAFSTDDLSDEGDLQSKPDAVQAGHDISVSVYTNPDGSRPQYPYAAMLYDLLTRFRRTSTIGAYHRFIRAFEAFSSSQVTQSRNRSQDRIPSVDEFILMRRATIGGALVEAMVEYSLDLDLPDIVFENPIIKAMSDATTDLMTWPNDLCSFNKEQSDGDYQNLVFCIMHERDVGLQEAINILTEMLKQRVNDYIKFKSQLPSFGADVDAELERYLHALENFVQGTVLWYYLSPRYFRGVDVTNRDNLVVPLFEKGAF</sequence>
<dbReference type="PANTHER" id="PTHR35201">
    <property type="entry name" value="TERPENE SYNTHASE"/>
    <property type="match status" value="1"/>
</dbReference>
<evidence type="ECO:0000256" key="5">
    <source>
        <dbReference type="ARBA" id="ARBA00023239"/>
    </source>
</evidence>
<dbReference type="Pfam" id="PF19086">
    <property type="entry name" value="Terpene_syn_C_2"/>
    <property type="match status" value="1"/>
</dbReference>
<protein>
    <recommendedName>
        <fullName evidence="6">Terpene synthase</fullName>
        <ecNumber evidence="6">4.2.3.-</ecNumber>
    </recommendedName>
</protein>
<keyword evidence="8" id="KW-1185">Reference proteome</keyword>
<evidence type="ECO:0000256" key="6">
    <source>
        <dbReference type="RuleBase" id="RU366034"/>
    </source>
</evidence>
<dbReference type="SUPFAM" id="SSF48576">
    <property type="entry name" value="Terpenoid synthases"/>
    <property type="match status" value="1"/>
</dbReference>
<evidence type="ECO:0000313" key="7">
    <source>
        <dbReference type="EMBL" id="KAG1777933.1"/>
    </source>
</evidence>
<reference evidence="7" key="1">
    <citation type="journal article" date="2020" name="New Phytol.">
        <title>Comparative genomics reveals dynamic genome evolution in host specialist ectomycorrhizal fungi.</title>
        <authorList>
            <person name="Lofgren L.A."/>
            <person name="Nguyen N.H."/>
            <person name="Vilgalys R."/>
            <person name="Ruytinx J."/>
            <person name="Liao H.L."/>
            <person name="Branco S."/>
            <person name="Kuo A."/>
            <person name="LaButti K."/>
            <person name="Lipzen A."/>
            <person name="Andreopoulos W."/>
            <person name="Pangilinan J."/>
            <person name="Riley R."/>
            <person name="Hundley H."/>
            <person name="Na H."/>
            <person name="Barry K."/>
            <person name="Grigoriev I.V."/>
            <person name="Stajich J.E."/>
            <person name="Kennedy P.G."/>
        </authorList>
    </citation>
    <scope>NUCLEOTIDE SEQUENCE</scope>
    <source>
        <strain evidence="7">DOB743</strain>
    </source>
</reference>
<dbReference type="EMBL" id="JABBWD010000018">
    <property type="protein sequence ID" value="KAG1777933.1"/>
    <property type="molecule type" value="Genomic_DNA"/>
</dbReference>
<accession>A0A9P7D3P1</accession>
<dbReference type="Proteomes" id="UP000714275">
    <property type="component" value="Unassembled WGS sequence"/>
</dbReference>
<dbReference type="InterPro" id="IPR034686">
    <property type="entry name" value="Terpene_cyclase-like_2"/>
</dbReference>
<evidence type="ECO:0000256" key="4">
    <source>
        <dbReference type="ARBA" id="ARBA00022842"/>
    </source>
</evidence>
<dbReference type="Gene3D" id="1.10.600.10">
    <property type="entry name" value="Farnesyl Diphosphate Synthase"/>
    <property type="match status" value="1"/>
</dbReference>
<comment type="cofactor">
    <cofactor evidence="1 6">
        <name>Mg(2+)</name>
        <dbReference type="ChEBI" id="CHEBI:18420"/>
    </cofactor>
</comment>
<proteinExistence type="inferred from homology"/>